<evidence type="ECO:0000313" key="3">
    <source>
        <dbReference type="Proteomes" id="UP000532373"/>
    </source>
</evidence>
<keyword evidence="4" id="KW-1185">Reference proteome</keyword>
<dbReference type="EMBL" id="JACZEP010000001">
    <property type="protein sequence ID" value="MBE1203062.1"/>
    <property type="molecule type" value="Genomic_DNA"/>
</dbReference>
<evidence type="ECO:0000313" key="4">
    <source>
        <dbReference type="Proteomes" id="UP000598227"/>
    </source>
</evidence>
<dbReference type="AlphaFoldDB" id="A0A8E1WG00"/>
<reference evidence="2 4" key="2">
    <citation type="submission" date="2020-09" db="EMBL/GenBank/DDBJ databases">
        <title>Draft Genome Sequence of Aminobacter carboxidus type strain DSM 1086, a soil Gram-negative carboxydobacterium.</title>
        <authorList>
            <person name="Turrini P."/>
            <person name="Tescari M."/>
            <person name="Artuso I."/>
            <person name="Lugli G.A."/>
            <person name="Frangipani E."/>
            <person name="Ventura M."/>
            <person name="Visca P."/>
        </authorList>
    </citation>
    <scope>NUCLEOTIDE SEQUENCE [LARGE SCALE GENOMIC DNA]</scope>
    <source>
        <strain evidence="2 4">DSM 1086</strain>
    </source>
</reference>
<dbReference type="Proteomes" id="UP000598227">
    <property type="component" value="Unassembled WGS sequence"/>
</dbReference>
<dbReference type="Proteomes" id="UP000532373">
    <property type="component" value="Unassembled WGS sequence"/>
</dbReference>
<dbReference type="RefSeq" id="WP_184769309.1">
    <property type="nucleotide sequence ID" value="NZ_JACHGI010000004.1"/>
</dbReference>
<name>A0A8E1WG00_9HYPH</name>
<reference evidence="1 3" key="1">
    <citation type="submission" date="2020-08" db="EMBL/GenBank/DDBJ databases">
        <title>Genomic Encyclopedia of Type Strains, Phase IV (KMG-IV): sequencing the most valuable type-strain genomes for metagenomic binning, comparative biology and taxonomic classification.</title>
        <authorList>
            <person name="Goeker M."/>
        </authorList>
    </citation>
    <scope>NUCLEOTIDE SEQUENCE [LARGE SCALE GENOMIC DNA]</scope>
    <source>
        <strain evidence="1 3">DSM 17454</strain>
    </source>
</reference>
<protein>
    <submittedName>
        <fullName evidence="2">DUF1491 family protein</fullName>
    </submittedName>
</protein>
<accession>A0A8E1WG00</accession>
<proteinExistence type="predicted"/>
<sequence>MRLTTDFWVSALLRRVFGEGGFGAILNRGALEAGAVFILTRDRFGRSNLYGPAPQTSYDMARPGERQFSLLESDDDGTAIEKRLERERRFDPDIWVVEIEPGKTEIVDLVSITTP</sequence>
<evidence type="ECO:0000313" key="1">
    <source>
        <dbReference type="EMBL" id="MBB6466894.1"/>
    </source>
</evidence>
<dbReference type="Gene3D" id="3.40.1530.20">
    <property type="entry name" value="Protein of unknown function (DUF1491)"/>
    <property type="match status" value="1"/>
</dbReference>
<dbReference type="EMBL" id="JACHGI010000004">
    <property type="protein sequence ID" value="MBB6466894.1"/>
    <property type="molecule type" value="Genomic_DNA"/>
</dbReference>
<dbReference type="InterPro" id="IPR009964">
    <property type="entry name" value="DUF1491"/>
</dbReference>
<evidence type="ECO:0000313" key="2">
    <source>
        <dbReference type="EMBL" id="MBE1203062.1"/>
    </source>
</evidence>
<dbReference type="Pfam" id="PF07372">
    <property type="entry name" value="DUF1491"/>
    <property type="match status" value="1"/>
</dbReference>
<comment type="caution">
    <text evidence="1">The sequence shown here is derived from an EMBL/GenBank/DDBJ whole genome shotgun (WGS) entry which is preliminary data.</text>
</comment>
<organism evidence="1 3">
    <name type="scientific">Aminobacter carboxidus</name>
    <dbReference type="NCBI Taxonomy" id="376165"/>
    <lineage>
        <taxon>Bacteria</taxon>
        <taxon>Pseudomonadati</taxon>
        <taxon>Pseudomonadota</taxon>
        <taxon>Alphaproteobacteria</taxon>
        <taxon>Hyphomicrobiales</taxon>
        <taxon>Phyllobacteriaceae</taxon>
        <taxon>Aminobacter</taxon>
    </lineage>
</organism>
<gene>
    <name evidence="1" type="ORF">HNQ96_002770</name>
    <name evidence="2" type="ORF">IHE39_02025</name>
</gene>